<organism evidence="2 3">
    <name type="scientific">Thermoproteus uzoniensis (strain 768-20)</name>
    <dbReference type="NCBI Taxonomy" id="999630"/>
    <lineage>
        <taxon>Archaea</taxon>
        <taxon>Thermoproteota</taxon>
        <taxon>Thermoprotei</taxon>
        <taxon>Thermoproteales</taxon>
        <taxon>Thermoproteaceae</taxon>
        <taxon>Thermoproteus</taxon>
    </lineage>
</organism>
<gene>
    <name evidence="2" type="ordered locus">TUZN_0830</name>
</gene>
<keyword evidence="3" id="KW-1185">Reference proteome</keyword>
<evidence type="ECO:0000313" key="3">
    <source>
        <dbReference type="Proteomes" id="UP000008138"/>
    </source>
</evidence>
<reference key="2">
    <citation type="submission" date="2011-03" db="EMBL/GenBank/DDBJ databases">
        <title>Complete genome sequence of the thermoacidophilic crenarchaeon Thermoproteus uzoniensis 768-20.</title>
        <authorList>
            <person name="Mardanov A.V."/>
            <person name="Gumerov V.M."/>
            <person name="Beletsky A.V."/>
            <person name="Prokofeva M.I."/>
            <person name="Bonch-Osmolovskaya E.A."/>
            <person name="Ravin N.V."/>
            <person name="Skryabin K.G."/>
        </authorList>
    </citation>
    <scope>NUCLEOTIDE SEQUENCE</scope>
    <source>
        <strain>768-20</strain>
    </source>
</reference>
<dbReference type="KEGG" id="tuz:TUZN_0830"/>
<evidence type="ECO:0000259" key="1">
    <source>
        <dbReference type="Pfam" id="PF03070"/>
    </source>
</evidence>
<dbReference type="GeneID" id="10360365"/>
<dbReference type="AlphaFoldDB" id="F2L5E5"/>
<sequence length="211" mass="23515">MAGVIEELRRELAALNERIFEAPALRSPDTASVKRFVANQLYIVQYDLRALSAAMGRASDGVELAFLKALVDGDYAALRALGEMARELGVAFSWDALDPFAVAYTHFLSWLALNGTMGDLAVAMTVNLPVWGRACAQLSAWLKSNGFKSTEFLDLFSRPYEDVEAVAERIAERYYDRQRYLFVARAIQTYECSFWFSISGADPSACRRATP</sequence>
<dbReference type="HOGENOM" id="CLU_108435_0_0_2"/>
<feature type="domain" description="Thiaminase-2/PQQC" evidence="1">
    <location>
        <begin position="30"/>
        <end position="196"/>
    </location>
</feature>
<dbReference type="Gene3D" id="1.20.910.10">
    <property type="entry name" value="Heme oxygenase-like"/>
    <property type="match status" value="1"/>
</dbReference>
<reference evidence="2 3" key="1">
    <citation type="journal article" date="2011" name="J. Bacteriol.">
        <title>Complete genome sequence of the thermoacidophilic crenarchaeon Thermoproteus uzoniensis 768-20.</title>
        <authorList>
            <person name="Mardanov A.V."/>
            <person name="Gumerov V.M."/>
            <person name="Beletsky A.V."/>
            <person name="Prokofeva M.I."/>
            <person name="Bonch-Osmolovskaya E.A."/>
            <person name="Ravin N.V."/>
            <person name="Skryabin K.G."/>
        </authorList>
    </citation>
    <scope>NUCLEOTIDE SEQUENCE [LARGE SCALE GENOMIC DNA]</scope>
    <source>
        <strain evidence="2 3">768-20</strain>
    </source>
</reference>
<dbReference type="EMBL" id="CP002590">
    <property type="protein sequence ID" value="AEA12316.1"/>
    <property type="molecule type" value="Genomic_DNA"/>
</dbReference>
<dbReference type="Pfam" id="PF03070">
    <property type="entry name" value="TENA_THI-4"/>
    <property type="match status" value="1"/>
</dbReference>
<dbReference type="STRING" id="999630.TUZN_0830"/>
<accession>F2L5E5</accession>
<dbReference type="InterPro" id="IPR004305">
    <property type="entry name" value="Thiaminase-2/PQQC"/>
</dbReference>
<dbReference type="InterPro" id="IPR016084">
    <property type="entry name" value="Haem_Oase-like_multi-hlx"/>
</dbReference>
<proteinExistence type="predicted"/>
<evidence type="ECO:0000313" key="2">
    <source>
        <dbReference type="EMBL" id="AEA12316.1"/>
    </source>
</evidence>
<dbReference type="eggNOG" id="arCOG01129">
    <property type="taxonomic scope" value="Archaea"/>
</dbReference>
<dbReference type="OrthoDB" id="42133at2157"/>
<protein>
    <submittedName>
        <fullName evidence="2">Transcriptional activator, TenA family</fullName>
    </submittedName>
</protein>
<dbReference type="SUPFAM" id="SSF48613">
    <property type="entry name" value="Heme oxygenase-like"/>
    <property type="match status" value="1"/>
</dbReference>
<name>F2L5E5_THEU7</name>
<dbReference type="Proteomes" id="UP000008138">
    <property type="component" value="Chromosome"/>
</dbReference>
<dbReference type="RefSeq" id="WP_013679652.1">
    <property type="nucleotide sequence ID" value="NC_015315.1"/>
</dbReference>